<comment type="caution">
    <text evidence="1">The sequence shown here is derived from an EMBL/GenBank/DDBJ whole genome shotgun (WGS) entry which is preliminary data.</text>
</comment>
<evidence type="ECO:0000313" key="1">
    <source>
        <dbReference type="EMBL" id="EDY16154.1"/>
    </source>
</evidence>
<dbReference type="RefSeq" id="WP_006983661.1">
    <property type="nucleotide sequence ID" value="NZ_ABVL01000039.1"/>
</dbReference>
<gene>
    <name evidence="1" type="ORF">CfE428DRAFT_6343</name>
</gene>
<dbReference type="Proteomes" id="UP000005824">
    <property type="component" value="Unassembled WGS sequence"/>
</dbReference>
<name>B4DBQ2_9BACT</name>
<dbReference type="AlphaFoldDB" id="B4DBQ2"/>
<dbReference type="InParanoid" id="B4DBQ2"/>
<sequence length="75" mass="8612">MSVILTANRELPIPLEVCIQLGLHAGEELEILVEQDRLVAVRKPVAPREDFHSLMERLSYVQAGRRFSRDEANER</sequence>
<evidence type="ECO:0008006" key="3">
    <source>
        <dbReference type="Google" id="ProtNLM"/>
    </source>
</evidence>
<dbReference type="STRING" id="497964.CfE428DRAFT_6343"/>
<accession>B4DBQ2</accession>
<protein>
    <recommendedName>
        <fullName evidence="3">Transcriptional regulator/antitoxin, MazE</fullName>
    </recommendedName>
</protein>
<proteinExistence type="predicted"/>
<evidence type="ECO:0000313" key="2">
    <source>
        <dbReference type="Proteomes" id="UP000005824"/>
    </source>
</evidence>
<dbReference type="InterPro" id="IPR037914">
    <property type="entry name" value="SpoVT-AbrB_sf"/>
</dbReference>
<reference evidence="1 2" key="1">
    <citation type="journal article" date="2011" name="J. Bacteriol.">
        <title>Genome sequence of Chthoniobacter flavus Ellin428, an aerobic heterotrophic soil bacterium.</title>
        <authorList>
            <person name="Kant R."/>
            <person name="van Passel M.W."/>
            <person name="Palva A."/>
            <person name="Lucas S."/>
            <person name="Lapidus A."/>
            <person name="Glavina Del Rio T."/>
            <person name="Dalin E."/>
            <person name="Tice H."/>
            <person name="Bruce D."/>
            <person name="Goodwin L."/>
            <person name="Pitluck S."/>
            <person name="Larimer F.W."/>
            <person name="Land M.L."/>
            <person name="Hauser L."/>
            <person name="Sangwan P."/>
            <person name="de Vos W.M."/>
            <person name="Janssen P.H."/>
            <person name="Smidt H."/>
        </authorList>
    </citation>
    <scope>NUCLEOTIDE SEQUENCE [LARGE SCALE GENOMIC DNA]</scope>
    <source>
        <strain evidence="1 2">Ellin428</strain>
    </source>
</reference>
<keyword evidence="2" id="KW-1185">Reference proteome</keyword>
<dbReference type="EMBL" id="ABVL01000039">
    <property type="protein sequence ID" value="EDY16154.1"/>
    <property type="molecule type" value="Genomic_DNA"/>
</dbReference>
<dbReference type="SUPFAM" id="SSF89447">
    <property type="entry name" value="AbrB/MazE/MraZ-like"/>
    <property type="match status" value="1"/>
</dbReference>
<organism evidence="1 2">
    <name type="scientific">Chthoniobacter flavus Ellin428</name>
    <dbReference type="NCBI Taxonomy" id="497964"/>
    <lineage>
        <taxon>Bacteria</taxon>
        <taxon>Pseudomonadati</taxon>
        <taxon>Verrucomicrobiota</taxon>
        <taxon>Spartobacteria</taxon>
        <taxon>Chthoniobacterales</taxon>
        <taxon>Chthoniobacteraceae</taxon>
        <taxon>Chthoniobacter</taxon>
    </lineage>
</organism>